<dbReference type="InterPro" id="IPR052155">
    <property type="entry name" value="Biofilm_reg_signaling"/>
</dbReference>
<dbReference type="FunFam" id="3.30.450.20:FF:000099">
    <property type="entry name" value="Sensory box sensor histidine kinase"/>
    <property type="match status" value="1"/>
</dbReference>
<dbReference type="InterPro" id="IPR035919">
    <property type="entry name" value="EAL_sf"/>
</dbReference>
<dbReference type="Pfam" id="PF08447">
    <property type="entry name" value="PAS_3"/>
    <property type="match status" value="2"/>
</dbReference>
<accession>A0A418WZX3</accession>
<feature type="domain" description="GGDEF" evidence="4">
    <location>
        <begin position="437"/>
        <end position="570"/>
    </location>
</feature>
<proteinExistence type="predicted"/>
<dbReference type="InterPro" id="IPR013656">
    <property type="entry name" value="PAS_4"/>
</dbReference>
<dbReference type="SMART" id="SM00091">
    <property type="entry name" value="PAS"/>
    <property type="match status" value="3"/>
</dbReference>
<evidence type="ECO:0000259" key="4">
    <source>
        <dbReference type="PROSITE" id="PS50887"/>
    </source>
</evidence>
<evidence type="ECO:0000259" key="3">
    <source>
        <dbReference type="PROSITE" id="PS50883"/>
    </source>
</evidence>
<dbReference type="SUPFAM" id="SSF141868">
    <property type="entry name" value="EAL domain-like"/>
    <property type="match status" value="1"/>
</dbReference>
<dbReference type="InterPro" id="IPR000700">
    <property type="entry name" value="PAS-assoc_C"/>
</dbReference>
<feature type="domain" description="PAC" evidence="2">
    <location>
        <begin position="89"/>
        <end position="145"/>
    </location>
</feature>
<dbReference type="InterPro" id="IPR001633">
    <property type="entry name" value="EAL_dom"/>
</dbReference>
<dbReference type="SUPFAM" id="SSF55073">
    <property type="entry name" value="Nucleotide cyclase"/>
    <property type="match status" value="1"/>
</dbReference>
<dbReference type="RefSeq" id="WP_119737678.1">
    <property type="nucleotide sequence ID" value="NZ_QYUN01000002.1"/>
</dbReference>
<dbReference type="SMART" id="SM00052">
    <property type="entry name" value="EAL"/>
    <property type="match status" value="1"/>
</dbReference>
<protein>
    <submittedName>
        <fullName evidence="5">EAL domain-containing protein</fullName>
    </submittedName>
</protein>
<evidence type="ECO:0000259" key="2">
    <source>
        <dbReference type="PROSITE" id="PS50113"/>
    </source>
</evidence>
<feature type="domain" description="PAS" evidence="1">
    <location>
        <begin position="146"/>
        <end position="216"/>
    </location>
</feature>
<dbReference type="GO" id="GO:0003824">
    <property type="term" value="F:catalytic activity"/>
    <property type="evidence" value="ECO:0007669"/>
    <property type="project" value="UniProtKB-ARBA"/>
</dbReference>
<dbReference type="PANTHER" id="PTHR44757">
    <property type="entry name" value="DIGUANYLATE CYCLASE DGCP"/>
    <property type="match status" value="1"/>
</dbReference>
<gene>
    <name evidence="5" type="ORF">D3870_06605</name>
</gene>
<feature type="domain" description="PAC" evidence="2">
    <location>
        <begin position="348"/>
        <end position="401"/>
    </location>
</feature>
<dbReference type="SUPFAM" id="SSF55785">
    <property type="entry name" value="PYP-like sensor domain (PAS domain)"/>
    <property type="match status" value="3"/>
</dbReference>
<dbReference type="PANTHER" id="PTHR44757:SF2">
    <property type="entry name" value="BIOFILM ARCHITECTURE MAINTENANCE PROTEIN MBAA"/>
    <property type="match status" value="1"/>
</dbReference>
<dbReference type="PROSITE" id="PS50883">
    <property type="entry name" value="EAL"/>
    <property type="match status" value="1"/>
</dbReference>
<dbReference type="InterPro" id="IPR029787">
    <property type="entry name" value="Nucleotide_cyclase"/>
</dbReference>
<dbReference type="SMART" id="SM00267">
    <property type="entry name" value="GGDEF"/>
    <property type="match status" value="1"/>
</dbReference>
<dbReference type="FunFam" id="3.30.70.270:FF:000001">
    <property type="entry name" value="Diguanylate cyclase domain protein"/>
    <property type="match status" value="1"/>
</dbReference>
<dbReference type="Pfam" id="PF00990">
    <property type="entry name" value="GGDEF"/>
    <property type="match status" value="1"/>
</dbReference>
<dbReference type="CDD" id="cd00130">
    <property type="entry name" value="PAS"/>
    <property type="match status" value="2"/>
</dbReference>
<dbReference type="Gene3D" id="3.30.70.270">
    <property type="match status" value="1"/>
</dbReference>
<dbReference type="Proteomes" id="UP000285190">
    <property type="component" value="Unassembled WGS sequence"/>
</dbReference>
<dbReference type="Gene3D" id="3.20.20.450">
    <property type="entry name" value="EAL domain"/>
    <property type="match status" value="1"/>
</dbReference>
<keyword evidence="6" id="KW-1185">Reference proteome</keyword>
<feature type="domain" description="PAS" evidence="1">
    <location>
        <begin position="272"/>
        <end position="344"/>
    </location>
</feature>
<dbReference type="PROSITE" id="PS50113">
    <property type="entry name" value="PAC"/>
    <property type="match status" value="3"/>
</dbReference>
<comment type="caution">
    <text evidence="5">The sequence shown here is derived from an EMBL/GenBank/DDBJ whole genome shotgun (WGS) entry which is preliminary data.</text>
</comment>
<name>A0A418WZX3_9BURK</name>
<dbReference type="InterPro" id="IPR043128">
    <property type="entry name" value="Rev_trsase/Diguanyl_cyclase"/>
</dbReference>
<dbReference type="InterPro" id="IPR035965">
    <property type="entry name" value="PAS-like_dom_sf"/>
</dbReference>
<dbReference type="Gene3D" id="3.30.450.20">
    <property type="entry name" value="PAS domain"/>
    <property type="match status" value="3"/>
</dbReference>
<dbReference type="OrthoDB" id="9813903at2"/>
<dbReference type="InterPro" id="IPR000160">
    <property type="entry name" value="GGDEF_dom"/>
</dbReference>
<dbReference type="Pfam" id="PF00563">
    <property type="entry name" value="EAL"/>
    <property type="match status" value="1"/>
</dbReference>
<feature type="domain" description="EAL" evidence="3">
    <location>
        <begin position="579"/>
        <end position="832"/>
    </location>
</feature>
<dbReference type="SMART" id="SM00086">
    <property type="entry name" value="PAC"/>
    <property type="match status" value="2"/>
</dbReference>
<dbReference type="NCBIfam" id="TIGR00254">
    <property type="entry name" value="GGDEF"/>
    <property type="match status" value="1"/>
</dbReference>
<feature type="domain" description="PAC" evidence="2">
    <location>
        <begin position="219"/>
        <end position="271"/>
    </location>
</feature>
<organism evidence="5 6">
    <name type="scientific">Noviherbaspirillum cavernae</name>
    <dbReference type="NCBI Taxonomy" id="2320862"/>
    <lineage>
        <taxon>Bacteria</taxon>
        <taxon>Pseudomonadati</taxon>
        <taxon>Pseudomonadota</taxon>
        <taxon>Betaproteobacteria</taxon>
        <taxon>Burkholderiales</taxon>
        <taxon>Oxalobacteraceae</taxon>
        <taxon>Noviherbaspirillum</taxon>
    </lineage>
</organism>
<evidence type="ECO:0000259" key="1">
    <source>
        <dbReference type="PROSITE" id="PS50112"/>
    </source>
</evidence>
<dbReference type="InterPro" id="IPR000014">
    <property type="entry name" value="PAS"/>
</dbReference>
<sequence length="841" mass="94657">MFPLSLESIFKSSPIGSYLLSPTPEAIILDVNDFFPHKVSFTREDMIGRSLFDVFPDDPKDSKETGVEALRQSIAQAVATGKRQILLAQHLPIKKTLPSGEVIHEERFWNTSSTPVFDQEGGLTCVFHAMMDVTKEVQAEAALRQSEERFRSLVIATTQTVWIAEPDGNIVVDSPSWRAFTGQSYDEGMGFGWLNAVHPADRERINHLWSVATSESNIYQTEYRVRHKDGGYRWTAVRAVSIKNADGTVREWIGTNTDIEDQKRAEEELQIANHRLKLAIEGVGEGVWEWDVQRNKISYSILFEEIVGCEHGELSDDPDDLLSLIHPEDLSRVQAERDAYLQGKTSSSSCEYRIRRKDGSWKWVHTRGVLVEKSATGEPLRVAGITSDITERKESEERIWHLANFDTLTGLPNRRLFRDRLTQEVMNAHRQQTRQQTAIALLFIDLDGFKQVNDLFGHDAGDMLLFHAAQRIRQCVRDTDTVARLGGDEFTIILSGLHSTDHVELVAQKVIDALALPFAIGSEKAFVSGSIGIAVYPDDADTPEELIRKADQAMYAAKSAGKNRFSYFTREMDEEAHMRLRLIQELRHAIQLDQIHVHYQPVVELQSGGILKAEALARWTHPLFGNVEPSLFIPLAEESGVINDIGDYIFREAAATIKHWDALPGLPLEISINKSPIQFGTKDQDKWLDYLQQLELPPDRVTVEITEGVLLDVSENVSSKLFEYRDAGIQVAIDDFGTGYSSMAYLQKFDIDFLKIDQSFIKDLVTNHGNRAIAESIIAMAHKLGLRVIAEGVENGEQMALLRDAGCDYGQGYYFSRPLSANDFENMLVKRNGTHSASSLH</sequence>
<dbReference type="PROSITE" id="PS50887">
    <property type="entry name" value="GGDEF"/>
    <property type="match status" value="1"/>
</dbReference>
<evidence type="ECO:0000313" key="5">
    <source>
        <dbReference type="EMBL" id="RJG05731.1"/>
    </source>
</evidence>
<dbReference type="EMBL" id="QYUN01000002">
    <property type="protein sequence ID" value="RJG05731.1"/>
    <property type="molecule type" value="Genomic_DNA"/>
</dbReference>
<dbReference type="AlphaFoldDB" id="A0A418WZX3"/>
<dbReference type="NCBIfam" id="TIGR00229">
    <property type="entry name" value="sensory_box"/>
    <property type="match status" value="2"/>
</dbReference>
<dbReference type="InterPro" id="IPR013655">
    <property type="entry name" value="PAS_fold_3"/>
</dbReference>
<dbReference type="InterPro" id="IPR001610">
    <property type="entry name" value="PAC"/>
</dbReference>
<dbReference type="CDD" id="cd01948">
    <property type="entry name" value="EAL"/>
    <property type="match status" value="1"/>
</dbReference>
<dbReference type="CDD" id="cd01949">
    <property type="entry name" value="GGDEF"/>
    <property type="match status" value="1"/>
</dbReference>
<dbReference type="Pfam" id="PF08448">
    <property type="entry name" value="PAS_4"/>
    <property type="match status" value="1"/>
</dbReference>
<reference evidence="5 6" key="1">
    <citation type="submission" date="2018-09" db="EMBL/GenBank/DDBJ databases">
        <authorList>
            <person name="Zhu H."/>
        </authorList>
    </citation>
    <scope>NUCLEOTIDE SEQUENCE [LARGE SCALE GENOMIC DNA]</scope>
    <source>
        <strain evidence="5 6">K2R10-39</strain>
    </source>
</reference>
<dbReference type="PROSITE" id="PS50112">
    <property type="entry name" value="PAS"/>
    <property type="match status" value="2"/>
</dbReference>
<evidence type="ECO:0000313" key="6">
    <source>
        <dbReference type="Proteomes" id="UP000285190"/>
    </source>
</evidence>